<evidence type="ECO:0000256" key="9">
    <source>
        <dbReference type="ARBA" id="ARBA00023136"/>
    </source>
</evidence>
<evidence type="ECO:0000256" key="2">
    <source>
        <dbReference type="ARBA" id="ARBA00006375"/>
    </source>
</evidence>
<dbReference type="PANTHER" id="PTHR45760:SF2">
    <property type="entry name" value="FI19922P1-RELATED"/>
    <property type="match status" value="1"/>
</dbReference>
<dbReference type="GO" id="GO:0005743">
    <property type="term" value="C:mitochondrial inner membrane"/>
    <property type="evidence" value="ECO:0007669"/>
    <property type="project" value="UniProtKB-SubCell"/>
</dbReference>
<dbReference type="InterPro" id="IPR018108">
    <property type="entry name" value="MCP_transmembrane"/>
</dbReference>
<proteinExistence type="inferred from homology"/>
<organism evidence="12 14">
    <name type="scientific">Plasmodiophora brassicae</name>
    <name type="common">Clubroot disease agent</name>
    <dbReference type="NCBI Taxonomy" id="37360"/>
    <lineage>
        <taxon>Eukaryota</taxon>
        <taxon>Sar</taxon>
        <taxon>Rhizaria</taxon>
        <taxon>Endomyxa</taxon>
        <taxon>Phytomyxea</taxon>
        <taxon>Plasmodiophorida</taxon>
        <taxon>Plasmodiophoridae</taxon>
        <taxon>Plasmodiophora</taxon>
    </lineage>
</organism>
<sequence length="329" mass="35636">MGDSEPAPAAIPRSIRLGSASFGALLTSILCTPLDVVKTRLQSQMTGLSGGGFTYRFSNGLNDGELWCHRCNQPQMIRASESTFMSMFRLVRSEGFTTLWRGLGPTLAQSIPSTVIYFASYDEMRETLMANAIPCAPALSGAIARTGAATMVSPIELVRTRVMAHRGRPESAFSLVSNVVKETVGECRVSGIRVLFQGLPPTLFRDIPFSAIYWSGFEMLRPRLRHLQRYYASEMTPLQAAALTSFGAGTMSGAFAAAVTTPFDVIKVRRQVARMNNAPAKSTLTLLREILHGEGVGSLFVGLAPRVAKVAPACAIMISSYEVGKMILR</sequence>
<dbReference type="AlphaFoldDB" id="A0A0G4IK04"/>
<dbReference type="GO" id="GO:1990542">
    <property type="term" value="P:mitochondrial transmembrane transport"/>
    <property type="evidence" value="ECO:0007669"/>
    <property type="project" value="InterPro"/>
</dbReference>
<evidence type="ECO:0000256" key="7">
    <source>
        <dbReference type="ARBA" id="ARBA00022989"/>
    </source>
</evidence>
<keyword evidence="3 11" id="KW-0813">Transport</keyword>
<gene>
    <name evidence="12" type="ORF">PBRA_004235</name>
    <name evidence="13" type="ORF">PLBR_LOCUS7598</name>
</gene>
<evidence type="ECO:0000313" key="13">
    <source>
        <dbReference type="EMBL" id="SPR00383.1"/>
    </source>
</evidence>
<evidence type="ECO:0000256" key="5">
    <source>
        <dbReference type="ARBA" id="ARBA00022737"/>
    </source>
</evidence>
<evidence type="ECO:0000256" key="10">
    <source>
        <dbReference type="PROSITE-ProRule" id="PRU00282"/>
    </source>
</evidence>
<dbReference type="OMA" id="YWWGYES"/>
<dbReference type="Pfam" id="PF00153">
    <property type="entry name" value="Mito_carr"/>
    <property type="match status" value="3"/>
</dbReference>
<dbReference type="Proteomes" id="UP000039324">
    <property type="component" value="Unassembled WGS sequence"/>
</dbReference>
<comment type="similarity">
    <text evidence="2 11">Belongs to the mitochondrial carrier (TC 2.A.29) family.</text>
</comment>
<dbReference type="STRING" id="37360.A0A0G4IK04"/>
<dbReference type="Proteomes" id="UP000290189">
    <property type="component" value="Unassembled WGS sequence"/>
</dbReference>
<feature type="repeat" description="Solcar" evidence="10">
    <location>
        <begin position="12"/>
        <end position="127"/>
    </location>
</feature>
<reference evidence="12 14" key="1">
    <citation type="submission" date="2015-02" db="EMBL/GenBank/DDBJ databases">
        <authorList>
            <person name="Chooi Y.-H."/>
        </authorList>
    </citation>
    <scope>NUCLEOTIDE SEQUENCE [LARGE SCALE GENOMIC DNA]</scope>
    <source>
        <strain evidence="12">E3</strain>
    </source>
</reference>
<keyword evidence="9 10" id="KW-0472">Membrane</keyword>
<keyword evidence="8 13" id="KW-0496">Mitochondrion</keyword>
<evidence type="ECO:0000256" key="1">
    <source>
        <dbReference type="ARBA" id="ARBA00004448"/>
    </source>
</evidence>
<feature type="repeat" description="Solcar" evidence="10">
    <location>
        <begin position="240"/>
        <end position="327"/>
    </location>
</feature>
<protein>
    <submittedName>
        <fullName evidence="12">Uncharacterized protein</fullName>
    </submittedName>
</protein>
<dbReference type="EMBL" id="OVEO01000014">
    <property type="protein sequence ID" value="SPR00383.1"/>
    <property type="molecule type" value="Genomic_DNA"/>
</dbReference>
<dbReference type="PANTHER" id="PTHR45760">
    <property type="entry name" value="FI19922P1-RELATED"/>
    <property type="match status" value="1"/>
</dbReference>
<dbReference type="OrthoDB" id="1747031at2759"/>
<evidence type="ECO:0000313" key="12">
    <source>
        <dbReference type="EMBL" id="CEO95509.1"/>
    </source>
</evidence>
<keyword evidence="5" id="KW-0677">Repeat</keyword>
<dbReference type="EMBL" id="CDSF01000024">
    <property type="protein sequence ID" value="CEO95509.1"/>
    <property type="molecule type" value="Genomic_DNA"/>
</dbReference>
<evidence type="ECO:0000313" key="15">
    <source>
        <dbReference type="Proteomes" id="UP000290189"/>
    </source>
</evidence>
<dbReference type="InterPro" id="IPR045315">
    <property type="entry name" value="Mtm1-like"/>
</dbReference>
<keyword evidence="14" id="KW-1185">Reference proteome</keyword>
<keyword evidence="7" id="KW-1133">Transmembrane helix</keyword>
<feature type="repeat" description="Solcar" evidence="10">
    <location>
        <begin position="132"/>
        <end position="223"/>
    </location>
</feature>
<keyword evidence="6" id="KW-0999">Mitochondrion inner membrane</keyword>
<dbReference type="PRINTS" id="PR00926">
    <property type="entry name" value="MITOCARRIER"/>
</dbReference>
<dbReference type="Gene3D" id="1.50.40.10">
    <property type="entry name" value="Mitochondrial carrier domain"/>
    <property type="match status" value="1"/>
</dbReference>
<keyword evidence="4 10" id="KW-0812">Transmembrane</keyword>
<evidence type="ECO:0000256" key="6">
    <source>
        <dbReference type="ARBA" id="ARBA00022792"/>
    </source>
</evidence>
<dbReference type="SUPFAM" id="SSF103506">
    <property type="entry name" value="Mitochondrial carrier"/>
    <property type="match status" value="1"/>
</dbReference>
<name>A0A0G4IK04_PLABS</name>
<evidence type="ECO:0000256" key="11">
    <source>
        <dbReference type="RuleBase" id="RU000488"/>
    </source>
</evidence>
<reference evidence="13 15" key="2">
    <citation type="submission" date="2018-03" db="EMBL/GenBank/DDBJ databases">
        <authorList>
            <person name="Fogelqvist J."/>
        </authorList>
    </citation>
    <scope>NUCLEOTIDE SEQUENCE [LARGE SCALE GENOMIC DNA]</scope>
</reference>
<evidence type="ECO:0000256" key="8">
    <source>
        <dbReference type="ARBA" id="ARBA00023128"/>
    </source>
</evidence>
<comment type="subcellular location">
    <subcellularLocation>
        <location evidence="1">Mitochondrion inner membrane</location>
        <topology evidence="1">Multi-pass membrane protein</topology>
    </subcellularLocation>
</comment>
<evidence type="ECO:0000256" key="3">
    <source>
        <dbReference type="ARBA" id="ARBA00022448"/>
    </source>
</evidence>
<dbReference type="InterPro" id="IPR023395">
    <property type="entry name" value="MCP_dom_sf"/>
</dbReference>
<dbReference type="InterPro" id="IPR002067">
    <property type="entry name" value="MCP"/>
</dbReference>
<geneLocation type="mitochondrion" evidence="13"/>
<dbReference type="PROSITE" id="PS50920">
    <property type="entry name" value="SOLCAR"/>
    <property type="match status" value="3"/>
</dbReference>
<evidence type="ECO:0000256" key="4">
    <source>
        <dbReference type="ARBA" id="ARBA00022692"/>
    </source>
</evidence>
<evidence type="ECO:0000313" key="14">
    <source>
        <dbReference type="Proteomes" id="UP000039324"/>
    </source>
</evidence>
<accession>A0A0G4IK04</accession>